<evidence type="ECO:0000313" key="2">
    <source>
        <dbReference type="EMBL" id="USQ81447.1"/>
    </source>
</evidence>
<feature type="transmembrane region" description="Helical" evidence="1">
    <location>
        <begin position="15"/>
        <end position="37"/>
    </location>
</feature>
<sequence length="206" mass="21322">MDEARNPWAPAQRRALIRGSSAAGVSTAIALLFHLMAGGAMPALPGLVVPLLLALGVCILLAGVRLPSIRLLLSVGASQVLFHNLFMLGATDLGAAGSAGAHAHHAMSTPVDAGATSVWMVLAHVAAAVLTAAALRHGELILTRIRSSVQRLTWRFLSPVVPQPARPTAPSAPLADERAWVPTTRLLVQASVARRGPPTPLAVPTP</sequence>
<organism evidence="2 3">
    <name type="scientific">Ornithinimicrobium faecis</name>
    <dbReference type="NCBI Taxonomy" id="2934158"/>
    <lineage>
        <taxon>Bacteria</taxon>
        <taxon>Bacillati</taxon>
        <taxon>Actinomycetota</taxon>
        <taxon>Actinomycetes</taxon>
        <taxon>Micrococcales</taxon>
        <taxon>Ornithinimicrobiaceae</taxon>
        <taxon>Ornithinimicrobium</taxon>
    </lineage>
</organism>
<proteinExistence type="predicted"/>
<accession>A0ABY4YZ99</accession>
<evidence type="ECO:0000313" key="3">
    <source>
        <dbReference type="Proteomes" id="UP001056455"/>
    </source>
</evidence>
<feature type="transmembrane region" description="Helical" evidence="1">
    <location>
        <begin position="117"/>
        <end position="135"/>
    </location>
</feature>
<reference evidence="2" key="1">
    <citation type="submission" date="2022-06" db="EMBL/GenBank/DDBJ databases">
        <title>Ornithinimicrobium HY1793.</title>
        <authorList>
            <person name="Huang Y."/>
        </authorList>
    </citation>
    <scope>NUCLEOTIDE SEQUENCE</scope>
    <source>
        <strain evidence="2">HY1793</strain>
    </source>
</reference>
<keyword evidence="1" id="KW-0472">Membrane</keyword>
<dbReference type="RefSeq" id="WP_252594941.1">
    <property type="nucleotide sequence ID" value="NZ_CP099489.1"/>
</dbReference>
<dbReference type="EMBL" id="CP099489">
    <property type="protein sequence ID" value="USQ81447.1"/>
    <property type="molecule type" value="Genomic_DNA"/>
</dbReference>
<protein>
    <recommendedName>
        <fullName evidence="4">Integral membrane protein</fullName>
    </recommendedName>
</protein>
<evidence type="ECO:0000256" key="1">
    <source>
        <dbReference type="SAM" id="Phobius"/>
    </source>
</evidence>
<feature type="transmembrane region" description="Helical" evidence="1">
    <location>
        <begin position="71"/>
        <end position="90"/>
    </location>
</feature>
<name>A0ABY4YZ99_9MICO</name>
<keyword evidence="1" id="KW-0812">Transmembrane</keyword>
<gene>
    <name evidence="2" type="ORF">NF556_07295</name>
</gene>
<evidence type="ECO:0008006" key="4">
    <source>
        <dbReference type="Google" id="ProtNLM"/>
    </source>
</evidence>
<keyword evidence="1" id="KW-1133">Transmembrane helix</keyword>
<feature type="transmembrane region" description="Helical" evidence="1">
    <location>
        <begin position="43"/>
        <end position="64"/>
    </location>
</feature>
<keyword evidence="3" id="KW-1185">Reference proteome</keyword>
<dbReference type="Proteomes" id="UP001056455">
    <property type="component" value="Chromosome"/>
</dbReference>